<sequence>MKKIDQILTNFTAWEDATNYLGVVDVELPNFEALSETIKGAGIYGESTAPVIGHFGSQTTKLNWRTLSADAMKLAEPKVHALDFRGNQQLFDPLKGYVQQEVVVKTRCVPLNFTPGKFAVAAATETANEFEVHYIKIMIDGKTTIEFDKFNGVYRVNGKDMMDEVRKNLGLS</sequence>
<protein>
    <submittedName>
        <fullName evidence="1">Phage major tail tube protein</fullName>
    </submittedName>
</protein>
<dbReference type="RefSeq" id="WP_283872345.1">
    <property type="nucleotide sequence ID" value="NZ_CP126101.1"/>
</dbReference>
<reference evidence="1" key="1">
    <citation type="submission" date="2023-05" db="EMBL/GenBank/DDBJ databases">
        <title>Comparative genomics of Bacillaceae isolates and their secondary metabolite potential.</title>
        <authorList>
            <person name="Song L."/>
            <person name="Nielsen L.J."/>
            <person name="Mohite O."/>
            <person name="Xu X."/>
            <person name="Weber T."/>
            <person name="Kovacs A.T."/>
        </authorList>
    </citation>
    <scope>NUCLEOTIDE SEQUENCE</scope>
    <source>
        <strain evidence="1">LY1</strain>
    </source>
</reference>
<evidence type="ECO:0000313" key="2">
    <source>
        <dbReference type="Proteomes" id="UP001178322"/>
    </source>
</evidence>
<dbReference type="AlphaFoldDB" id="A0AAX3X2H4"/>
<dbReference type="Proteomes" id="UP001178322">
    <property type="component" value="Chromosome"/>
</dbReference>
<organism evidence="1 2">
    <name type="scientific">Lysinibacillus pakistanensis</name>
    <dbReference type="NCBI Taxonomy" id="759811"/>
    <lineage>
        <taxon>Bacteria</taxon>
        <taxon>Bacillati</taxon>
        <taxon>Bacillota</taxon>
        <taxon>Bacilli</taxon>
        <taxon>Bacillales</taxon>
        <taxon>Bacillaceae</taxon>
        <taxon>Lysinibacillus</taxon>
    </lineage>
</organism>
<accession>A0AAX3X2H4</accession>
<name>A0AAX3X2H4_9BACI</name>
<evidence type="ECO:0000313" key="1">
    <source>
        <dbReference type="EMBL" id="WHY53864.1"/>
    </source>
</evidence>
<dbReference type="Pfam" id="PF04985">
    <property type="entry name" value="Phage_tube"/>
    <property type="match status" value="1"/>
</dbReference>
<gene>
    <name evidence="1" type="ORF">QNH24_11690</name>
</gene>
<dbReference type="EMBL" id="CP126101">
    <property type="protein sequence ID" value="WHY53864.1"/>
    <property type="molecule type" value="Genomic_DNA"/>
</dbReference>
<dbReference type="InterPro" id="IPR006498">
    <property type="entry name" value="Tail_tube"/>
</dbReference>
<proteinExistence type="predicted"/>